<dbReference type="EMBL" id="NJBN01000003">
    <property type="protein sequence ID" value="TKJ41129.1"/>
    <property type="molecule type" value="Genomic_DNA"/>
</dbReference>
<sequence length="350" mass="40468">MQRLYEKVGAVHIHTVFSDGSGHYDQVIQDATDAGLEFLLFSDHWTLKPKQQGREGFHNGILVGIGCELNDSKGRNHLLAFQIDEEIKAGIDPLEYTKKVVEMGGWAVVAHPDERRDALPEFPAYPWTTWDSEDFQAMEIWNHLSEWMERLTNRNKYWLYINPRRSVITPTEWTLKTWDRLNLKRRVVGLGGVDAHAHHYSIWRNVNASIFPYKIAFRSIHMHVLFDEPPEEGNDDAALTQLFQTLRQGRAFVANRYVGQARGFRFWAEGVEDSKIYQMGDRLPAVSQLTFHVNLPPDVTHAVLLKDSQQICHWKDAEGSFRSIGSGVYRVEARRRRRAFIFSNPIVIEP</sequence>
<dbReference type="InterPro" id="IPR016195">
    <property type="entry name" value="Pol/histidinol_Pase-like"/>
</dbReference>
<dbReference type="SUPFAM" id="SSF89550">
    <property type="entry name" value="PHP domain-like"/>
    <property type="match status" value="1"/>
</dbReference>
<organism evidence="1 2">
    <name type="scientific">candidate division LCP-89 bacterium B3_LCP</name>
    <dbReference type="NCBI Taxonomy" id="2012998"/>
    <lineage>
        <taxon>Bacteria</taxon>
        <taxon>Pseudomonadati</taxon>
        <taxon>Bacteria division LCP-89</taxon>
    </lineage>
</organism>
<accession>A0A532V1W3</accession>
<evidence type="ECO:0000313" key="2">
    <source>
        <dbReference type="Proteomes" id="UP000319619"/>
    </source>
</evidence>
<comment type="caution">
    <text evidence="1">The sequence shown here is derived from an EMBL/GenBank/DDBJ whole genome shotgun (WGS) entry which is preliminary data.</text>
</comment>
<dbReference type="PANTHER" id="PTHR42924">
    <property type="entry name" value="EXONUCLEASE"/>
    <property type="match status" value="1"/>
</dbReference>
<dbReference type="InterPro" id="IPR052018">
    <property type="entry name" value="PHP_domain"/>
</dbReference>
<dbReference type="Gene3D" id="3.20.20.140">
    <property type="entry name" value="Metal-dependent hydrolases"/>
    <property type="match status" value="1"/>
</dbReference>
<reference evidence="1 2" key="1">
    <citation type="submission" date="2017-06" db="EMBL/GenBank/DDBJ databases">
        <title>Novel microbial phyla capable of carbon fixation and sulfur reduction in deep-sea sediments.</title>
        <authorList>
            <person name="Huang J."/>
            <person name="Baker B."/>
            <person name="Wang Y."/>
        </authorList>
    </citation>
    <scope>NUCLEOTIDE SEQUENCE [LARGE SCALE GENOMIC DNA]</scope>
    <source>
        <strain evidence="1">B3_LCP</strain>
    </source>
</reference>
<protein>
    <submittedName>
        <fullName evidence="1">Histidinol-phosphatase</fullName>
    </submittedName>
</protein>
<dbReference type="GO" id="GO:0004534">
    <property type="term" value="F:5'-3' RNA exonuclease activity"/>
    <property type="evidence" value="ECO:0007669"/>
    <property type="project" value="TreeGrafter"/>
</dbReference>
<evidence type="ECO:0000313" key="1">
    <source>
        <dbReference type="EMBL" id="TKJ41129.1"/>
    </source>
</evidence>
<dbReference type="AlphaFoldDB" id="A0A532V1W3"/>
<dbReference type="PANTHER" id="PTHR42924:SF3">
    <property type="entry name" value="POLYMERASE_HISTIDINOL PHOSPHATASE N-TERMINAL DOMAIN-CONTAINING PROTEIN"/>
    <property type="match status" value="1"/>
</dbReference>
<proteinExistence type="predicted"/>
<dbReference type="Proteomes" id="UP000319619">
    <property type="component" value="Unassembled WGS sequence"/>
</dbReference>
<gene>
    <name evidence="1" type="ORF">CEE37_05525</name>
</gene>
<name>A0A532V1W3_UNCL8</name>
<dbReference type="GO" id="GO:0035312">
    <property type="term" value="F:5'-3' DNA exonuclease activity"/>
    <property type="evidence" value="ECO:0007669"/>
    <property type="project" value="TreeGrafter"/>
</dbReference>